<evidence type="ECO:0000313" key="2">
    <source>
        <dbReference type="Proteomes" id="UP000184442"/>
    </source>
</evidence>
<keyword evidence="2" id="KW-1185">Reference proteome</keyword>
<reference evidence="1 2" key="1">
    <citation type="submission" date="2016-11" db="EMBL/GenBank/DDBJ databases">
        <authorList>
            <person name="Jaros S."/>
            <person name="Januszkiewicz K."/>
            <person name="Wedrychowicz H."/>
        </authorList>
    </citation>
    <scope>NUCLEOTIDE SEQUENCE [LARGE SCALE GENOMIC DNA]</scope>
    <source>
        <strain evidence="1 2">DSM 19022</strain>
    </source>
</reference>
<organism evidence="1 2">
    <name type="scientific">Lutispora thermophila DSM 19022</name>
    <dbReference type="NCBI Taxonomy" id="1122184"/>
    <lineage>
        <taxon>Bacteria</taxon>
        <taxon>Bacillati</taxon>
        <taxon>Bacillota</taxon>
        <taxon>Clostridia</taxon>
        <taxon>Lutisporales</taxon>
        <taxon>Lutisporaceae</taxon>
        <taxon>Lutispora</taxon>
    </lineage>
</organism>
<protein>
    <submittedName>
        <fullName evidence="1">Uncharacterized protein</fullName>
    </submittedName>
</protein>
<proteinExistence type="predicted"/>
<gene>
    <name evidence="1" type="ORF">SAMN02745176_02383</name>
</gene>
<accession>A0A1M6GGT7</accession>
<dbReference type="Proteomes" id="UP000184442">
    <property type="component" value="Unassembled WGS sequence"/>
</dbReference>
<name>A0A1M6GGT7_9FIRM</name>
<dbReference type="EMBL" id="FQZS01000015">
    <property type="protein sequence ID" value="SHJ09101.1"/>
    <property type="molecule type" value="Genomic_DNA"/>
</dbReference>
<evidence type="ECO:0000313" key="1">
    <source>
        <dbReference type="EMBL" id="SHJ09101.1"/>
    </source>
</evidence>
<dbReference type="STRING" id="1122184.SAMN02745176_02383"/>
<dbReference type="RefSeq" id="WP_073026422.1">
    <property type="nucleotide sequence ID" value="NZ_FQZS01000015.1"/>
</dbReference>
<sequence length="273" mass="31525">MKRAAIVVHSHNANRIMFWVLGKPRQIGSINVLLGGEEYHISIFEIPYVKDDKHKEKQRAITDKFLKEEDIKYILYADEVDEELERIWATVKIIRILEEIGSVVEEYFLNKSFGIIGKKPDTILLEALSREASSIIVLNEGQDVSLMEELHKKIITETGLSIAFISDASYLINQSRIIILESSDEVEKYKRILPYPPLCVKETLVMPKVKDEYNSNTLEIKYAEEIGKLIAKIISEKNIREITCYYPNIYFLKENGILTNLKKSNKILTIQKC</sequence>
<dbReference type="AlphaFoldDB" id="A0A1M6GGT7"/>